<dbReference type="GO" id="GO:0005524">
    <property type="term" value="F:ATP binding"/>
    <property type="evidence" value="ECO:0007669"/>
    <property type="project" value="InterPro"/>
</dbReference>
<dbReference type="Gene3D" id="3.30.1490.70">
    <property type="match status" value="1"/>
</dbReference>
<dbReference type="EMBL" id="NEDP02002904">
    <property type="protein sequence ID" value="OWF49891.1"/>
    <property type="molecule type" value="Genomic_DNA"/>
</dbReference>
<evidence type="ECO:0000256" key="5">
    <source>
        <dbReference type="ARBA" id="ARBA00023204"/>
    </source>
</evidence>
<dbReference type="InterPro" id="IPR012340">
    <property type="entry name" value="NA-bd_OB-fold"/>
</dbReference>
<dbReference type="GO" id="GO:0006281">
    <property type="term" value="P:DNA repair"/>
    <property type="evidence" value="ECO:0007669"/>
    <property type="project" value="UniProtKB-KW"/>
</dbReference>
<comment type="cofactor">
    <cofactor evidence="1">
        <name>a divalent metal cation</name>
        <dbReference type="ChEBI" id="CHEBI:60240"/>
    </cofactor>
</comment>
<dbReference type="Proteomes" id="UP000242188">
    <property type="component" value="Unassembled WGS sequence"/>
</dbReference>
<feature type="domain" description="ATP-dependent DNA ligase family profile" evidence="7">
    <location>
        <begin position="313"/>
        <end position="418"/>
    </location>
</feature>
<evidence type="ECO:0000256" key="1">
    <source>
        <dbReference type="ARBA" id="ARBA00001968"/>
    </source>
</evidence>
<dbReference type="STRING" id="6573.A0A210QMF7"/>
<protein>
    <submittedName>
        <fullName evidence="8">DNA ligase</fullName>
    </submittedName>
</protein>
<dbReference type="SUPFAM" id="SSF56091">
    <property type="entry name" value="DNA ligase/mRNA capping enzyme, catalytic domain"/>
    <property type="match status" value="1"/>
</dbReference>
<keyword evidence="5" id="KW-0234">DNA repair</keyword>
<dbReference type="NCBIfam" id="NF006592">
    <property type="entry name" value="PRK09125.1"/>
    <property type="match status" value="1"/>
</dbReference>
<organism evidence="8 9">
    <name type="scientific">Mizuhopecten yessoensis</name>
    <name type="common">Japanese scallop</name>
    <name type="synonym">Patinopecten yessoensis</name>
    <dbReference type="NCBI Taxonomy" id="6573"/>
    <lineage>
        <taxon>Eukaryota</taxon>
        <taxon>Metazoa</taxon>
        <taxon>Spiralia</taxon>
        <taxon>Lophotrochozoa</taxon>
        <taxon>Mollusca</taxon>
        <taxon>Bivalvia</taxon>
        <taxon>Autobranchia</taxon>
        <taxon>Pteriomorphia</taxon>
        <taxon>Pectinida</taxon>
        <taxon>Pectinoidea</taxon>
        <taxon>Pectinidae</taxon>
        <taxon>Mizuhopecten</taxon>
    </lineage>
</organism>
<accession>A0A210QMF7</accession>
<evidence type="ECO:0000256" key="4">
    <source>
        <dbReference type="ARBA" id="ARBA00022763"/>
    </source>
</evidence>
<dbReference type="InterPro" id="IPR012310">
    <property type="entry name" value="DNA_ligase_ATP-dep_cent"/>
</dbReference>
<dbReference type="InterPro" id="IPR050326">
    <property type="entry name" value="NAD_dep_DNA_ligaseB"/>
</dbReference>
<evidence type="ECO:0000256" key="3">
    <source>
        <dbReference type="ARBA" id="ARBA00022705"/>
    </source>
</evidence>
<dbReference type="GO" id="GO:0006260">
    <property type="term" value="P:DNA replication"/>
    <property type="evidence" value="ECO:0007669"/>
    <property type="project" value="UniProtKB-KW"/>
</dbReference>
<dbReference type="PROSITE" id="PS00333">
    <property type="entry name" value="DNA_LIGASE_A2"/>
    <property type="match status" value="1"/>
</dbReference>
<evidence type="ECO:0000313" key="9">
    <source>
        <dbReference type="Proteomes" id="UP000242188"/>
    </source>
</evidence>
<comment type="caution">
    <text evidence="8">The sequence shown here is derived from an EMBL/GenBank/DDBJ whole genome shotgun (WGS) entry which is preliminary data.</text>
</comment>
<dbReference type="GO" id="GO:0003910">
    <property type="term" value="F:DNA ligase (ATP) activity"/>
    <property type="evidence" value="ECO:0007669"/>
    <property type="project" value="InterPro"/>
</dbReference>
<dbReference type="CDD" id="cd08041">
    <property type="entry name" value="OBF_kDNA_ligase_like"/>
    <property type="match status" value="1"/>
</dbReference>
<dbReference type="Gene3D" id="3.30.470.30">
    <property type="entry name" value="DNA ligase/mRNA capping enzyme"/>
    <property type="match status" value="1"/>
</dbReference>
<evidence type="ECO:0000256" key="6">
    <source>
        <dbReference type="SAM" id="MobiDB-lite"/>
    </source>
</evidence>
<dbReference type="Gene3D" id="2.40.50.140">
    <property type="entry name" value="Nucleic acid-binding proteins"/>
    <property type="match status" value="1"/>
</dbReference>
<keyword evidence="9" id="KW-1185">Reference proteome</keyword>
<keyword evidence="2 8" id="KW-0436">Ligase</keyword>
<evidence type="ECO:0000313" key="8">
    <source>
        <dbReference type="EMBL" id="OWF49891.1"/>
    </source>
</evidence>
<keyword evidence="3" id="KW-0235">DNA replication</keyword>
<dbReference type="PANTHER" id="PTHR47810">
    <property type="entry name" value="DNA LIGASE"/>
    <property type="match status" value="1"/>
</dbReference>
<dbReference type="SUPFAM" id="SSF50249">
    <property type="entry name" value="Nucleic acid-binding proteins"/>
    <property type="match status" value="1"/>
</dbReference>
<dbReference type="InterPro" id="IPR029319">
    <property type="entry name" value="DNA_ligase_OB"/>
</dbReference>
<evidence type="ECO:0000256" key="2">
    <source>
        <dbReference type="ARBA" id="ARBA00022598"/>
    </source>
</evidence>
<keyword evidence="4" id="KW-0227">DNA damage</keyword>
<gene>
    <name evidence="8" type="ORF">KP79_PYT13520</name>
</gene>
<proteinExistence type="predicted"/>
<dbReference type="AlphaFoldDB" id="A0A210QMF7"/>
<dbReference type="OrthoDB" id="10256774at2759"/>
<dbReference type="Pfam" id="PF01068">
    <property type="entry name" value="DNA_ligase_A_M"/>
    <property type="match status" value="1"/>
</dbReference>
<reference evidence="8 9" key="1">
    <citation type="journal article" date="2017" name="Nat. Ecol. Evol.">
        <title>Scallop genome provides insights into evolution of bilaterian karyotype and development.</title>
        <authorList>
            <person name="Wang S."/>
            <person name="Zhang J."/>
            <person name="Jiao W."/>
            <person name="Li J."/>
            <person name="Xun X."/>
            <person name="Sun Y."/>
            <person name="Guo X."/>
            <person name="Huan P."/>
            <person name="Dong B."/>
            <person name="Zhang L."/>
            <person name="Hu X."/>
            <person name="Sun X."/>
            <person name="Wang J."/>
            <person name="Zhao C."/>
            <person name="Wang Y."/>
            <person name="Wang D."/>
            <person name="Huang X."/>
            <person name="Wang R."/>
            <person name="Lv J."/>
            <person name="Li Y."/>
            <person name="Zhang Z."/>
            <person name="Liu B."/>
            <person name="Lu W."/>
            <person name="Hui Y."/>
            <person name="Liang J."/>
            <person name="Zhou Z."/>
            <person name="Hou R."/>
            <person name="Li X."/>
            <person name="Liu Y."/>
            <person name="Li H."/>
            <person name="Ning X."/>
            <person name="Lin Y."/>
            <person name="Zhao L."/>
            <person name="Xing Q."/>
            <person name="Dou J."/>
            <person name="Li Y."/>
            <person name="Mao J."/>
            <person name="Guo H."/>
            <person name="Dou H."/>
            <person name="Li T."/>
            <person name="Mu C."/>
            <person name="Jiang W."/>
            <person name="Fu Q."/>
            <person name="Fu X."/>
            <person name="Miao Y."/>
            <person name="Liu J."/>
            <person name="Yu Q."/>
            <person name="Li R."/>
            <person name="Liao H."/>
            <person name="Li X."/>
            <person name="Kong Y."/>
            <person name="Jiang Z."/>
            <person name="Chourrout D."/>
            <person name="Li R."/>
            <person name="Bao Z."/>
        </authorList>
    </citation>
    <scope>NUCLEOTIDE SEQUENCE [LARGE SCALE GENOMIC DNA]</scope>
    <source>
        <strain evidence="8 9">PY_sf001</strain>
    </source>
</reference>
<dbReference type="CDD" id="cd07896">
    <property type="entry name" value="Adenylation_kDNA_ligase_like"/>
    <property type="match status" value="1"/>
</dbReference>
<feature type="compositionally biased region" description="Acidic residues" evidence="6">
    <location>
        <begin position="29"/>
        <end position="39"/>
    </location>
</feature>
<name>A0A210QMF7_MIZYE</name>
<dbReference type="Pfam" id="PF10283">
    <property type="entry name" value="zf-CCHH"/>
    <property type="match status" value="2"/>
</dbReference>
<dbReference type="Pfam" id="PF14743">
    <property type="entry name" value="DNA_ligase_OB_2"/>
    <property type="match status" value="1"/>
</dbReference>
<dbReference type="InterPro" id="IPR019406">
    <property type="entry name" value="APLF_PBZ"/>
</dbReference>
<dbReference type="InterPro" id="IPR016059">
    <property type="entry name" value="DNA_ligase_ATP-dep_CS"/>
</dbReference>
<dbReference type="PANTHER" id="PTHR47810:SF1">
    <property type="entry name" value="DNA LIGASE B"/>
    <property type="match status" value="1"/>
</dbReference>
<sequence>MAKEKCKFWNKCFRKDPAHKKNFLHPGDEVEEDDDEPMDVADKPVPLRRRKTHELSQSDAEDDTEVPAKTTLKKTNSKKAKISEDNEQPGPSGAGNSSDEDTSKPKCEYWVKCYRKDPKHLKDYRHPKQRLSSRPKPTRKLEDGDIVSVEGGFKLKRLGSDFTCTCIGWNTQKNATNKRTCKHLREHLGDIYEKARIGQLPVAKRKAPEPTQRFSHLNVSLLLAHKYDEKSPNPVGWWVSEKLDGVRAFWNGKCFYSRLGNPFYAPKWFTKDLPKDMHLDGELFGGRKKFQSTVSIVKTPECDNWKKIKYSVFDAPYMEKETFEKRQEALREYFDENTPQYAELVKQTKCTSKQQLEDDLKKIIALGGEGLMIREPKSKYERKRSKTLLKLKKFYDAEAVVVGYDPGKGRFTGAVGALRCKMECGKLFSVGSGLTDKDHRRPPKIGSIITYKFQEYTNSGSPRFPTFLGVRIDATKPKDADVPVTPADK</sequence>
<dbReference type="PROSITE" id="PS50160">
    <property type="entry name" value="DNA_LIGASE_A3"/>
    <property type="match status" value="1"/>
</dbReference>
<evidence type="ECO:0000259" key="7">
    <source>
        <dbReference type="PROSITE" id="PS50160"/>
    </source>
</evidence>
<feature type="compositionally biased region" description="Basic residues" evidence="6">
    <location>
        <begin position="127"/>
        <end position="138"/>
    </location>
</feature>
<feature type="region of interest" description="Disordered" evidence="6">
    <location>
        <begin position="18"/>
        <end position="104"/>
    </location>
</feature>
<dbReference type="GO" id="GO:0006310">
    <property type="term" value="P:DNA recombination"/>
    <property type="evidence" value="ECO:0007669"/>
    <property type="project" value="InterPro"/>
</dbReference>
<feature type="compositionally biased region" description="Basic residues" evidence="6">
    <location>
        <begin position="71"/>
        <end position="80"/>
    </location>
</feature>
<feature type="region of interest" description="Disordered" evidence="6">
    <location>
        <begin position="121"/>
        <end position="141"/>
    </location>
</feature>